<dbReference type="Proteomes" id="UP000532373">
    <property type="component" value="Unassembled WGS sequence"/>
</dbReference>
<comment type="caution">
    <text evidence="1">The sequence shown here is derived from an EMBL/GenBank/DDBJ whole genome shotgun (WGS) entry which is preliminary data.</text>
</comment>
<reference evidence="1 2" key="1">
    <citation type="submission" date="2020-08" db="EMBL/GenBank/DDBJ databases">
        <title>Genomic Encyclopedia of Type Strains, Phase IV (KMG-IV): sequencing the most valuable type-strain genomes for metagenomic binning, comparative biology and taxonomic classification.</title>
        <authorList>
            <person name="Goeker M."/>
        </authorList>
    </citation>
    <scope>NUCLEOTIDE SEQUENCE [LARGE SCALE GENOMIC DNA]</scope>
    <source>
        <strain evidence="1 2">DSM 17454</strain>
    </source>
</reference>
<dbReference type="GO" id="GO:0006352">
    <property type="term" value="P:DNA-templated transcription initiation"/>
    <property type="evidence" value="ECO:0007669"/>
    <property type="project" value="InterPro"/>
</dbReference>
<dbReference type="GO" id="GO:0003700">
    <property type="term" value="F:DNA-binding transcription factor activity"/>
    <property type="evidence" value="ECO:0007669"/>
    <property type="project" value="InterPro"/>
</dbReference>
<dbReference type="RefSeq" id="WP_184768017.1">
    <property type="nucleotide sequence ID" value="NZ_JACHGI010000002.1"/>
</dbReference>
<name>A0A8E1WDB9_9HYPH</name>
<accession>A0A8E1WDB9</accession>
<dbReference type="SUPFAM" id="SSF88946">
    <property type="entry name" value="Sigma2 domain of RNA polymerase sigma factors"/>
    <property type="match status" value="1"/>
</dbReference>
<evidence type="ECO:0000313" key="2">
    <source>
        <dbReference type="Proteomes" id="UP000532373"/>
    </source>
</evidence>
<evidence type="ECO:0000313" key="1">
    <source>
        <dbReference type="EMBL" id="MBB6465491.1"/>
    </source>
</evidence>
<proteinExistence type="predicted"/>
<protein>
    <submittedName>
        <fullName evidence="1">RNA polymerase sigma-70 factor (ECF subfamily)</fullName>
    </submittedName>
</protein>
<dbReference type="Gene3D" id="1.10.1740.10">
    <property type="match status" value="1"/>
</dbReference>
<gene>
    <name evidence="1" type="ORF">HNQ96_001349</name>
</gene>
<organism evidence="1 2">
    <name type="scientific">Aminobacter carboxidus</name>
    <dbReference type="NCBI Taxonomy" id="376165"/>
    <lineage>
        <taxon>Bacteria</taxon>
        <taxon>Pseudomonadati</taxon>
        <taxon>Pseudomonadota</taxon>
        <taxon>Alphaproteobacteria</taxon>
        <taxon>Hyphomicrobiales</taxon>
        <taxon>Phyllobacteriaceae</taxon>
        <taxon>Aminobacter</taxon>
    </lineage>
</organism>
<dbReference type="AlphaFoldDB" id="A0A8E1WDB9"/>
<dbReference type="InterPro" id="IPR013325">
    <property type="entry name" value="RNA_pol_sigma_r2"/>
</dbReference>
<sequence>MLPRPYAELLRKARRATRRADEAEDLLQTVLVAAVEAGRTDLSKVENRRWLEGALRRRAAFDARSAVRRKRREAPFAVGSCEPTPHEAAPVRFVATLPPSLRTTTLLALTGHTRQEIAWLQRLADPALRQRIAEIRRRWLAFGGDPVGEIPGLSGTLAFGSIRRSLLTLARQPGALLASHDPDGHLFVIGTSQNPAARQPGRRATEITE</sequence>
<dbReference type="EMBL" id="JACHGI010000002">
    <property type="protein sequence ID" value="MBB6465491.1"/>
    <property type="molecule type" value="Genomic_DNA"/>
</dbReference>